<proteinExistence type="predicted"/>
<reference evidence="2 3" key="2">
    <citation type="submission" date="2015-05" db="EMBL/GenBank/DDBJ databases">
        <authorList>
            <person name="Morales-Cruz A."/>
            <person name="Amrine K.C."/>
            <person name="Cantu D."/>
        </authorList>
    </citation>
    <scope>NUCLEOTIDE SEQUENCE [LARGE SCALE GENOMIC DNA]</scope>
    <source>
        <strain evidence="2">DA912</strain>
    </source>
</reference>
<dbReference type="EMBL" id="LCUC01000982">
    <property type="protein sequence ID" value="KKY29330.1"/>
    <property type="molecule type" value="Genomic_DNA"/>
</dbReference>
<evidence type="ECO:0000313" key="2">
    <source>
        <dbReference type="EMBL" id="KKY29330.1"/>
    </source>
</evidence>
<evidence type="ECO:0000313" key="3">
    <source>
        <dbReference type="Proteomes" id="UP000034680"/>
    </source>
</evidence>
<protein>
    <submittedName>
        <fullName evidence="2">Uncharacterized protein</fullName>
    </submittedName>
</protein>
<name>A0A0G2HM35_9PEZI</name>
<keyword evidence="3" id="KW-1185">Reference proteome</keyword>
<dbReference type="AlphaFoldDB" id="A0A0G2HM35"/>
<dbReference type="Proteomes" id="UP000034680">
    <property type="component" value="Unassembled WGS sequence"/>
</dbReference>
<reference evidence="2 3" key="1">
    <citation type="submission" date="2015-05" db="EMBL/GenBank/DDBJ databases">
        <title>Distinctive expansion of gene families associated with plant cell wall degradation and secondary metabolism in the genomes of grapevine trunk pathogens.</title>
        <authorList>
            <person name="Lawrence D.P."/>
            <person name="Travadon R."/>
            <person name="Rolshausen P.E."/>
            <person name="Baumgartner K."/>
        </authorList>
    </citation>
    <scope>NUCLEOTIDE SEQUENCE [LARGE SCALE GENOMIC DNA]</scope>
    <source>
        <strain evidence="2">DA912</strain>
    </source>
</reference>
<comment type="caution">
    <text evidence="2">The sequence shown here is derived from an EMBL/GenBank/DDBJ whole genome shotgun (WGS) entry which is preliminary data.</text>
</comment>
<organism evidence="2 3">
    <name type="scientific">Diaporthe ampelina</name>
    <dbReference type="NCBI Taxonomy" id="1214573"/>
    <lineage>
        <taxon>Eukaryota</taxon>
        <taxon>Fungi</taxon>
        <taxon>Dikarya</taxon>
        <taxon>Ascomycota</taxon>
        <taxon>Pezizomycotina</taxon>
        <taxon>Sordariomycetes</taxon>
        <taxon>Sordariomycetidae</taxon>
        <taxon>Diaporthales</taxon>
        <taxon>Diaporthaceae</taxon>
        <taxon>Diaporthe</taxon>
    </lineage>
</organism>
<gene>
    <name evidence="2" type="ORF">UCDDA912_g10746</name>
</gene>
<feature type="signal peptide" evidence="1">
    <location>
        <begin position="1"/>
        <end position="16"/>
    </location>
</feature>
<accession>A0A0G2HM35</accession>
<evidence type="ECO:0000256" key="1">
    <source>
        <dbReference type="SAM" id="SignalP"/>
    </source>
</evidence>
<sequence length="76" mass="8468">MILSLIHRQILRLALSLALSDLDEDGVVILEPQSDADLMGVDAEIEHFEEANGVDLFDEDVELDKLYNGTLHPAEH</sequence>
<keyword evidence="1" id="KW-0732">Signal</keyword>
<feature type="chain" id="PRO_5002545111" evidence="1">
    <location>
        <begin position="17"/>
        <end position="76"/>
    </location>
</feature>